<dbReference type="GO" id="GO:0005829">
    <property type="term" value="C:cytosol"/>
    <property type="evidence" value="ECO:0007669"/>
    <property type="project" value="TreeGrafter"/>
</dbReference>
<keyword evidence="7" id="KW-0694">RNA-binding</keyword>
<dbReference type="SUPFAM" id="SSF50249">
    <property type="entry name" value="Nucleic acid-binding proteins"/>
    <property type="match status" value="2"/>
</dbReference>
<proteinExistence type="predicted"/>
<keyword evidence="10" id="KW-1185">Reference proteome</keyword>
<dbReference type="SMART" id="SM00316">
    <property type="entry name" value="S1"/>
    <property type="match status" value="1"/>
</dbReference>
<dbReference type="GO" id="GO:0003723">
    <property type="term" value="F:RNA binding"/>
    <property type="evidence" value="ECO:0007669"/>
    <property type="project" value="UniProtKB-KW"/>
</dbReference>
<evidence type="ECO:0000313" key="9">
    <source>
        <dbReference type="EMBL" id="URQ63315.1"/>
    </source>
</evidence>
<dbReference type="GO" id="GO:0006402">
    <property type="term" value="P:mRNA catabolic process"/>
    <property type="evidence" value="ECO:0007669"/>
    <property type="project" value="TreeGrafter"/>
</dbReference>
<evidence type="ECO:0000256" key="7">
    <source>
        <dbReference type="ARBA" id="ARBA00022884"/>
    </source>
</evidence>
<protein>
    <recommendedName>
        <fullName evidence="2">exoribonuclease II</fullName>
        <ecNumber evidence="2">3.1.13.1</ecNumber>
    </recommendedName>
</protein>
<comment type="catalytic activity">
    <reaction evidence="1">
        <text>Exonucleolytic cleavage in the 3'- to 5'-direction to yield nucleoside 5'-phosphates.</text>
        <dbReference type="EC" id="3.1.13.1"/>
    </reaction>
</comment>
<dbReference type="PROSITE" id="PS01175">
    <property type="entry name" value="RIBONUCLEASE_II"/>
    <property type="match status" value="1"/>
</dbReference>
<dbReference type="Pfam" id="PF00773">
    <property type="entry name" value="RNB"/>
    <property type="match status" value="1"/>
</dbReference>
<dbReference type="InterPro" id="IPR003029">
    <property type="entry name" value="S1_domain"/>
</dbReference>
<accession>A0A9Q8TYI5</accession>
<dbReference type="InterPro" id="IPR022966">
    <property type="entry name" value="RNase_II/R_CS"/>
</dbReference>
<keyword evidence="5" id="KW-0378">Hydrolase</keyword>
<dbReference type="SMART" id="SM00955">
    <property type="entry name" value="RNB"/>
    <property type="match status" value="1"/>
</dbReference>
<dbReference type="InterPro" id="IPR001900">
    <property type="entry name" value="RNase_II/R"/>
</dbReference>
<dbReference type="NCBIfam" id="TIGR00358">
    <property type="entry name" value="3_prime_RNase"/>
    <property type="match status" value="1"/>
</dbReference>
<dbReference type="InterPro" id="IPR004476">
    <property type="entry name" value="RNase_II/RNase_R"/>
</dbReference>
<dbReference type="Gene3D" id="2.40.50.140">
    <property type="entry name" value="Nucleic acid-binding proteins"/>
    <property type="match status" value="1"/>
</dbReference>
<keyword evidence="3" id="KW-0963">Cytoplasm</keyword>
<keyword evidence="4" id="KW-0540">Nuclease</keyword>
<dbReference type="InterPro" id="IPR050180">
    <property type="entry name" value="RNR_Ribonuclease"/>
</dbReference>
<feature type="domain" description="S1 motif" evidence="8">
    <location>
        <begin position="409"/>
        <end position="490"/>
    </location>
</feature>
<dbReference type="EMBL" id="CP097966">
    <property type="protein sequence ID" value="URQ63315.1"/>
    <property type="molecule type" value="Genomic_DNA"/>
</dbReference>
<dbReference type="PANTHER" id="PTHR23355">
    <property type="entry name" value="RIBONUCLEASE"/>
    <property type="match status" value="1"/>
</dbReference>
<sequence>MKNENNLQKFHNKAIYDYSLREIWPQEVLTESKLLHDEKINSENFTELPFVTIDGEDAKDFDDAIFCKLIPNGFKLYVAIADVSFYVKENSATDMEARARATSTYMFRKVLPMLPEKLSNDLCSLKEGVLRKTLIVKINFDKAGNIEKYTFHRSEIKSCARLTYNRVEDFLKNKINLNGEKYKESLDSAKILMSKLLERRAERGALDFELDEPYMRFDREGKIQELQNRTRLKSYKLIEEFMLCANICAADFLNKNYSQGIYRVHDYPENYKIDRLSQILKRRNINWEGSIEDVDNLNIFIKNLSKRSDKSILNAVVLQSMQRAEYSTKEIGHFGLKYKKYTHFTSPIRRYPDLIVHRMIIAKLNKLNYVIEDLDDLLAHCSERERSSEFASKQVQQNMLCSYAANFRGQIFDGFITGVKDFGVFVDMPKLYTSGLLHITELPKDNYKYNARDKILSGKRRANTFCLGDKISVGIDNVMELEGKISLFYV</sequence>
<evidence type="ECO:0000256" key="1">
    <source>
        <dbReference type="ARBA" id="ARBA00001849"/>
    </source>
</evidence>
<evidence type="ECO:0000256" key="6">
    <source>
        <dbReference type="ARBA" id="ARBA00022839"/>
    </source>
</evidence>
<keyword evidence="6" id="KW-0269">Exonuclease</keyword>
<dbReference type="PROSITE" id="PS50126">
    <property type="entry name" value="S1"/>
    <property type="match status" value="1"/>
</dbReference>
<dbReference type="InterPro" id="IPR012340">
    <property type="entry name" value="NA-bd_OB-fold"/>
</dbReference>
<evidence type="ECO:0000256" key="5">
    <source>
        <dbReference type="ARBA" id="ARBA00022801"/>
    </source>
</evidence>
<dbReference type="PANTHER" id="PTHR23355:SF9">
    <property type="entry name" value="DIS3-LIKE EXONUCLEASE 2"/>
    <property type="match status" value="1"/>
</dbReference>
<dbReference type="GO" id="GO:0008859">
    <property type="term" value="F:exoribonuclease II activity"/>
    <property type="evidence" value="ECO:0007669"/>
    <property type="project" value="UniProtKB-EC"/>
</dbReference>
<dbReference type="EC" id="3.1.13.1" evidence="2"/>
<dbReference type="Pfam" id="PF00575">
    <property type="entry name" value="S1"/>
    <property type="match status" value="1"/>
</dbReference>
<evidence type="ECO:0000259" key="8">
    <source>
        <dbReference type="PROSITE" id="PS50126"/>
    </source>
</evidence>
<dbReference type="Proteomes" id="UP001056381">
    <property type="component" value="Chromosome"/>
</dbReference>
<evidence type="ECO:0000256" key="4">
    <source>
        <dbReference type="ARBA" id="ARBA00022722"/>
    </source>
</evidence>
<organism evidence="9 10">
    <name type="scientific">SAR86 cluster bacterium</name>
    <dbReference type="NCBI Taxonomy" id="2030880"/>
    <lineage>
        <taxon>Bacteria</taxon>
        <taxon>Pseudomonadati</taxon>
        <taxon>Pseudomonadota</taxon>
        <taxon>Gammaproteobacteria</taxon>
        <taxon>SAR86 cluster</taxon>
    </lineage>
</organism>
<evidence type="ECO:0000256" key="2">
    <source>
        <dbReference type="ARBA" id="ARBA00012163"/>
    </source>
</evidence>
<evidence type="ECO:0000313" key="10">
    <source>
        <dbReference type="Proteomes" id="UP001056381"/>
    </source>
</evidence>
<reference evidence="9" key="1">
    <citation type="submission" date="2022-05" db="EMBL/GenBank/DDBJ databases">
        <title>Single-amplified genomics reveal most streamlined microbe among free-living bacteria.</title>
        <authorList>
            <person name="Roda-Garcia J."/>
            <person name="Haro-Moreno J.M."/>
            <person name="Rodriguez-Valera F."/>
            <person name="Almagro-Moreno S."/>
            <person name="Lopez-Perez M."/>
        </authorList>
    </citation>
    <scope>NUCLEOTIDE SEQUENCE</scope>
    <source>
        <strain evidence="9">TMED112-D2-2</strain>
    </source>
</reference>
<gene>
    <name evidence="9" type="ORF">M9B40_00695</name>
</gene>
<name>A0A9Q8TYI5_9GAMM</name>
<dbReference type="AlphaFoldDB" id="A0A9Q8TYI5"/>
<evidence type="ECO:0000256" key="3">
    <source>
        <dbReference type="ARBA" id="ARBA00022490"/>
    </source>
</evidence>